<sequence>MGRSAIVRACCYVCWCAAEPMCCCVSGNRAVVALMTVSSQIFNKLSFSGLSLRVGQQAYKLLCTHRWQPGVVHLEQHAFERGGRQMGCLSTGRSPRVPAEPEMSFLHACSCLLADLVFFSTRFLAA</sequence>
<dbReference type="EMBL" id="MU069630">
    <property type="protein sequence ID" value="KAF5837063.1"/>
    <property type="molecule type" value="Genomic_DNA"/>
</dbReference>
<accession>A0ABQ7GR25</accession>
<gene>
    <name evidence="2" type="ORF">DUNSADRAFT_4896</name>
</gene>
<keyword evidence="1" id="KW-0732">Signal</keyword>
<reference evidence="2" key="2">
    <citation type="submission" date="2020-06" db="EMBL/GenBank/DDBJ databases">
        <authorList>
            <consortium name="DOE Joint Genome Institute"/>
            <person name="Calhoun S."/>
            <person name="Polle J.E."/>
            <person name="Mckie-Krisberg Z."/>
            <person name="Prochnik S."/>
            <person name="Neofotis P."/>
            <person name="Yim W.C."/>
            <person name="Hathwaik L.T."/>
            <person name="Jenkins J."/>
            <person name="Molina H."/>
            <person name="Bunkenborg J."/>
            <person name="Grigoriev I.V."/>
            <person name="Barry K."/>
            <person name="Schmutz J."/>
            <person name="Jin E."/>
            <person name="Cushman J.C."/>
            <person name="Magnuson J.K."/>
        </authorList>
    </citation>
    <scope>NUCLEOTIDE SEQUENCE</scope>
    <source>
        <strain evidence="2">CCAP 19/18</strain>
    </source>
</reference>
<proteinExistence type="predicted"/>
<comment type="caution">
    <text evidence="2">The sequence shown here is derived from an EMBL/GenBank/DDBJ whole genome shotgun (WGS) entry which is preliminary data.</text>
</comment>
<feature type="chain" id="PRO_5045030049" description="Secreted protein" evidence="1">
    <location>
        <begin position="19"/>
        <end position="126"/>
    </location>
</feature>
<evidence type="ECO:0000256" key="1">
    <source>
        <dbReference type="SAM" id="SignalP"/>
    </source>
</evidence>
<dbReference type="EMBL" id="MU069630">
    <property type="protein sequence ID" value="KAF5837064.1"/>
    <property type="molecule type" value="Genomic_DNA"/>
</dbReference>
<evidence type="ECO:0000313" key="2">
    <source>
        <dbReference type="EMBL" id="KAF5837064.1"/>
    </source>
</evidence>
<keyword evidence="3" id="KW-1185">Reference proteome</keyword>
<organism evidence="2 3">
    <name type="scientific">Dunaliella salina</name>
    <name type="common">Green alga</name>
    <name type="synonym">Protococcus salinus</name>
    <dbReference type="NCBI Taxonomy" id="3046"/>
    <lineage>
        <taxon>Eukaryota</taxon>
        <taxon>Viridiplantae</taxon>
        <taxon>Chlorophyta</taxon>
        <taxon>core chlorophytes</taxon>
        <taxon>Chlorophyceae</taxon>
        <taxon>CS clade</taxon>
        <taxon>Chlamydomonadales</taxon>
        <taxon>Dunaliellaceae</taxon>
        <taxon>Dunaliella</taxon>
    </lineage>
</organism>
<protein>
    <recommendedName>
        <fullName evidence="4">Secreted protein</fullName>
    </recommendedName>
</protein>
<dbReference type="Proteomes" id="UP000815325">
    <property type="component" value="Unassembled WGS sequence"/>
</dbReference>
<reference evidence="2" key="1">
    <citation type="submission" date="2017-08" db="EMBL/GenBank/DDBJ databases">
        <authorList>
            <person name="Polle J.E."/>
            <person name="Barry K."/>
            <person name="Cushman J."/>
            <person name="Schmutz J."/>
            <person name="Tran D."/>
            <person name="Hathwaick L.T."/>
            <person name="Yim W.C."/>
            <person name="Jenkins J."/>
            <person name="Mckie-Krisberg Z.M."/>
            <person name="Prochnik S."/>
            <person name="Lindquist E."/>
            <person name="Dockter R.B."/>
            <person name="Adam C."/>
            <person name="Molina H."/>
            <person name="Bunkerborg J."/>
            <person name="Jin E."/>
            <person name="Buchheim M."/>
            <person name="Magnuson J."/>
        </authorList>
    </citation>
    <scope>NUCLEOTIDE SEQUENCE</scope>
    <source>
        <strain evidence="2">CCAP 19/18</strain>
    </source>
</reference>
<feature type="signal peptide" evidence="1">
    <location>
        <begin position="1"/>
        <end position="18"/>
    </location>
</feature>
<evidence type="ECO:0000313" key="3">
    <source>
        <dbReference type="Proteomes" id="UP000815325"/>
    </source>
</evidence>
<name>A0ABQ7GR25_DUNSA</name>
<evidence type="ECO:0008006" key="4">
    <source>
        <dbReference type="Google" id="ProtNLM"/>
    </source>
</evidence>